<protein>
    <submittedName>
        <fullName evidence="1">Uncharacterized protein</fullName>
    </submittedName>
</protein>
<sequence length="79" mass="8107">MPGLLVALVFSGAQVMTVTGSSLDPPAEPGMTPHAAVRDAHAATRAAALINAVLEGRGNKVRRETGMVMHDSAAVPTME</sequence>
<gene>
    <name evidence="1" type="ORF">GCM10010449_35210</name>
</gene>
<name>A0ABP6MFI5_9ACTN</name>
<comment type="caution">
    <text evidence="1">The sequence shown here is derived from an EMBL/GenBank/DDBJ whole genome shotgun (WGS) entry which is preliminary data.</text>
</comment>
<evidence type="ECO:0000313" key="2">
    <source>
        <dbReference type="Proteomes" id="UP001501637"/>
    </source>
</evidence>
<reference evidence="2" key="1">
    <citation type="journal article" date="2019" name="Int. J. Syst. Evol. Microbiol.">
        <title>The Global Catalogue of Microorganisms (GCM) 10K type strain sequencing project: providing services to taxonomists for standard genome sequencing and annotation.</title>
        <authorList>
            <consortium name="The Broad Institute Genomics Platform"/>
            <consortium name="The Broad Institute Genome Sequencing Center for Infectious Disease"/>
            <person name="Wu L."/>
            <person name="Ma J."/>
        </authorList>
    </citation>
    <scope>NUCLEOTIDE SEQUENCE [LARGE SCALE GENOMIC DNA]</scope>
    <source>
        <strain evidence="2">JCM 9092</strain>
    </source>
</reference>
<dbReference type="Proteomes" id="UP001501637">
    <property type="component" value="Unassembled WGS sequence"/>
</dbReference>
<dbReference type="EMBL" id="BAAAUG010000058">
    <property type="protein sequence ID" value="GAA3109626.1"/>
    <property type="molecule type" value="Genomic_DNA"/>
</dbReference>
<keyword evidence="2" id="KW-1185">Reference proteome</keyword>
<organism evidence="1 2">
    <name type="scientific">Streptomyces rectiviolaceus</name>
    <dbReference type="NCBI Taxonomy" id="332591"/>
    <lineage>
        <taxon>Bacteria</taxon>
        <taxon>Bacillati</taxon>
        <taxon>Actinomycetota</taxon>
        <taxon>Actinomycetes</taxon>
        <taxon>Kitasatosporales</taxon>
        <taxon>Streptomycetaceae</taxon>
        <taxon>Streptomyces</taxon>
    </lineage>
</organism>
<accession>A0ABP6MFI5</accession>
<evidence type="ECO:0000313" key="1">
    <source>
        <dbReference type="EMBL" id="GAA3109626.1"/>
    </source>
</evidence>
<proteinExistence type="predicted"/>